<dbReference type="PANTHER" id="PTHR37610:SF40">
    <property type="entry name" value="OS01G0909600 PROTEIN"/>
    <property type="match status" value="1"/>
</dbReference>
<dbReference type="EMBL" id="JBANAX010000014">
    <property type="protein sequence ID" value="KAL1226005.1"/>
    <property type="molecule type" value="Genomic_DNA"/>
</dbReference>
<evidence type="ECO:0000313" key="2">
    <source>
        <dbReference type="EMBL" id="KAL1214958.1"/>
    </source>
</evidence>
<dbReference type="EMBL" id="JBANAX010000294">
    <property type="protein sequence ID" value="KAL1214958.1"/>
    <property type="molecule type" value="Genomic_DNA"/>
</dbReference>
<reference evidence="4 6" key="1">
    <citation type="submission" date="2024-04" db="EMBL/GenBank/DDBJ databases">
        <title>Genome assembly C_amara_ONT_v2.</title>
        <authorList>
            <person name="Yant L."/>
            <person name="Moore C."/>
            <person name="Slenker M."/>
        </authorList>
    </citation>
    <scope>NUCLEOTIDE SEQUENCE [LARGE SCALE GENOMIC DNA]</scope>
    <source>
        <tissue evidence="4">Leaf</tissue>
    </source>
</reference>
<feature type="domain" description="Retrotransposon Copia-like N-terminal" evidence="1">
    <location>
        <begin position="26"/>
        <end position="73"/>
    </location>
</feature>
<evidence type="ECO:0000313" key="4">
    <source>
        <dbReference type="EMBL" id="KAL1226004.1"/>
    </source>
</evidence>
<accession>A0ABD1C941</accession>
<dbReference type="EMBL" id="JBANAX010000294">
    <property type="protein sequence ID" value="KAL1214960.1"/>
    <property type="molecule type" value="Genomic_DNA"/>
</dbReference>
<dbReference type="Proteomes" id="UP001558713">
    <property type="component" value="Unassembled WGS sequence"/>
</dbReference>
<evidence type="ECO:0000313" key="5">
    <source>
        <dbReference type="EMBL" id="KAL1226005.1"/>
    </source>
</evidence>
<keyword evidence="6" id="KW-1185">Reference proteome</keyword>
<comment type="caution">
    <text evidence="4">The sequence shown here is derived from an EMBL/GenBank/DDBJ whole genome shotgun (WGS) entry which is preliminary data.</text>
</comment>
<evidence type="ECO:0000313" key="6">
    <source>
        <dbReference type="Proteomes" id="UP001558713"/>
    </source>
</evidence>
<protein>
    <recommendedName>
        <fullName evidence="1">Retrotransposon Copia-like N-terminal domain-containing protein</fullName>
    </recommendedName>
</protein>
<name>A0ABD1C941_CARAN</name>
<dbReference type="EMBL" id="JBANAX010000014">
    <property type="protein sequence ID" value="KAL1226004.1"/>
    <property type="molecule type" value="Genomic_DNA"/>
</dbReference>
<organism evidence="4 6">
    <name type="scientific">Cardamine amara subsp. amara</name>
    <dbReference type="NCBI Taxonomy" id="228776"/>
    <lineage>
        <taxon>Eukaryota</taxon>
        <taxon>Viridiplantae</taxon>
        <taxon>Streptophyta</taxon>
        <taxon>Embryophyta</taxon>
        <taxon>Tracheophyta</taxon>
        <taxon>Spermatophyta</taxon>
        <taxon>Magnoliopsida</taxon>
        <taxon>eudicotyledons</taxon>
        <taxon>Gunneridae</taxon>
        <taxon>Pentapetalae</taxon>
        <taxon>rosids</taxon>
        <taxon>malvids</taxon>
        <taxon>Brassicales</taxon>
        <taxon>Brassicaceae</taxon>
        <taxon>Cardamineae</taxon>
        <taxon>Cardamine</taxon>
    </lineage>
</organism>
<evidence type="ECO:0000259" key="1">
    <source>
        <dbReference type="Pfam" id="PF14244"/>
    </source>
</evidence>
<gene>
    <name evidence="4" type="ORF">V5N11_008736</name>
    <name evidence="5" type="ORF">V5N11_008737</name>
    <name evidence="2" type="ORF">V5N11_011474</name>
    <name evidence="3" type="ORF">V5N11_011476</name>
</gene>
<evidence type="ECO:0000313" key="3">
    <source>
        <dbReference type="EMBL" id="KAL1214960.1"/>
    </source>
</evidence>
<dbReference type="Pfam" id="PF14244">
    <property type="entry name" value="Retrotran_gag_3"/>
    <property type="match status" value="1"/>
</dbReference>
<proteinExistence type="predicted"/>
<sequence length="115" mass="12761">MFGGVDGSKTTVSSKDSDILSDFYLHASADPCQVICSVLLNENNYEMWSKLMRNALRAKNKLGFIDGVITKPKEGNKSIKLWGIVNSSMLVAWILNAIEPKLRGFISCLETAYEL</sequence>
<dbReference type="PANTHER" id="PTHR37610">
    <property type="entry name" value="CCHC-TYPE DOMAIN-CONTAINING PROTEIN"/>
    <property type="match status" value="1"/>
</dbReference>
<dbReference type="AlphaFoldDB" id="A0ABD1C941"/>
<dbReference type="InterPro" id="IPR029472">
    <property type="entry name" value="Copia-like_N"/>
</dbReference>